<name>A0ABU9B758_9BURK</name>
<dbReference type="Gene3D" id="3.40.190.10">
    <property type="entry name" value="Periplasmic binding protein-like II"/>
    <property type="match status" value="1"/>
</dbReference>
<evidence type="ECO:0000256" key="1">
    <source>
        <dbReference type="ARBA" id="ARBA00006987"/>
    </source>
</evidence>
<dbReference type="EMBL" id="JBBUTF010000003">
    <property type="protein sequence ID" value="MEK8024974.1"/>
    <property type="molecule type" value="Genomic_DNA"/>
</dbReference>
<protein>
    <submittedName>
        <fullName evidence="2">Tripartite tricarboxylate transporter substrate binding protein</fullName>
    </submittedName>
</protein>
<evidence type="ECO:0000313" key="2">
    <source>
        <dbReference type="EMBL" id="MEK8024974.1"/>
    </source>
</evidence>
<dbReference type="CDD" id="cd13578">
    <property type="entry name" value="PBP2_Bug27"/>
    <property type="match status" value="1"/>
</dbReference>
<gene>
    <name evidence="2" type="ORF">AACH11_03220</name>
</gene>
<dbReference type="InterPro" id="IPR042100">
    <property type="entry name" value="Bug_dom1"/>
</dbReference>
<keyword evidence="3" id="KW-1185">Reference proteome</keyword>
<accession>A0ABU9B758</accession>
<dbReference type="PIRSF" id="PIRSF017082">
    <property type="entry name" value="YflP"/>
    <property type="match status" value="1"/>
</dbReference>
<dbReference type="PANTHER" id="PTHR42928:SF5">
    <property type="entry name" value="BLR1237 PROTEIN"/>
    <property type="match status" value="1"/>
</dbReference>
<proteinExistence type="inferred from homology"/>
<comment type="caution">
    <text evidence="2">The sequence shown here is derived from an EMBL/GenBank/DDBJ whole genome shotgun (WGS) entry which is preliminary data.</text>
</comment>
<dbReference type="InterPro" id="IPR005064">
    <property type="entry name" value="BUG"/>
</dbReference>
<sequence>MPHRRHTLGQLAALGLLATSLRPSSTRANPARFPDRPLTLVLPFAPGGVADLTARAVAEQLARGLGQAVVVDNRPGAGAVVASQTVAAARPDGHTLLLVSNGHAVSTGLYRRLPYDVQKDFAPIGLMGWFDLGVFVAPGSPLRQLRELIAAARATPGRLTVGTIIQGSTQQLAAKLFETQAGVDFNLIPYKASPAVLTALRSGEIDAAIEITGPWLGQLKSGAIRALAVTSGHRNPVLPEVPTAIEAGLAGYDVASWNALAVPAATPADIQARLAQALREALAQPALRERLVSQGVRVESAGPAETQALLAREIRRWGDVIRRAGIEPE</sequence>
<dbReference type="SUPFAM" id="SSF53850">
    <property type="entry name" value="Periplasmic binding protein-like II"/>
    <property type="match status" value="1"/>
</dbReference>
<comment type="similarity">
    <text evidence="1">Belongs to the UPF0065 (bug) family.</text>
</comment>
<dbReference type="Gene3D" id="3.40.190.150">
    <property type="entry name" value="Bordetella uptake gene, domain 1"/>
    <property type="match status" value="1"/>
</dbReference>
<dbReference type="Proteomes" id="UP001368500">
    <property type="component" value="Unassembled WGS sequence"/>
</dbReference>
<evidence type="ECO:0000313" key="3">
    <source>
        <dbReference type="Proteomes" id="UP001368500"/>
    </source>
</evidence>
<dbReference type="RefSeq" id="WP_341372759.1">
    <property type="nucleotide sequence ID" value="NZ_JBBUTF010000003.1"/>
</dbReference>
<dbReference type="Pfam" id="PF03401">
    <property type="entry name" value="TctC"/>
    <property type="match status" value="1"/>
</dbReference>
<dbReference type="PANTHER" id="PTHR42928">
    <property type="entry name" value="TRICARBOXYLATE-BINDING PROTEIN"/>
    <property type="match status" value="1"/>
</dbReference>
<organism evidence="2 3">
    <name type="scientific">Pseudaquabacterium rugosum</name>
    <dbReference type="NCBI Taxonomy" id="2984194"/>
    <lineage>
        <taxon>Bacteria</taxon>
        <taxon>Pseudomonadati</taxon>
        <taxon>Pseudomonadota</taxon>
        <taxon>Betaproteobacteria</taxon>
        <taxon>Burkholderiales</taxon>
        <taxon>Sphaerotilaceae</taxon>
        <taxon>Pseudaquabacterium</taxon>
    </lineage>
</organism>
<reference evidence="2 3" key="1">
    <citation type="submission" date="2024-04" db="EMBL/GenBank/DDBJ databases">
        <title>Novel species of the genus Ideonella isolated from streams.</title>
        <authorList>
            <person name="Lu H."/>
        </authorList>
    </citation>
    <scope>NUCLEOTIDE SEQUENCE [LARGE SCALE GENOMIC DNA]</scope>
    <source>
        <strain evidence="2 3">BYS139W</strain>
    </source>
</reference>